<evidence type="ECO:0000313" key="2">
    <source>
        <dbReference type="Proteomes" id="UP000240717"/>
    </source>
</evidence>
<dbReference type="EMBL" id="PZEV01000016">
    <property type="protein sequence ID" value="PTI51148.1"/>
    <property type="molecule type" value="Genomic_DNA"/>
</dbReference>
<evidence type="ECO:0008006" key="3">
    <source>
        <dbReference type="Google" id="ProtNLM"/>
    </source>
</evidence>
<dbReference type="Pfam" id="PF10711">
    <property type="entry name" value="DUF2513"/>
    <property type="match status" value="1"/>
</dbReference>
<dbReference type="InterPro" id="IPR019650">
    <property type="entry name" value="DUF2513"/>
</dbReference>
<dbReference type="RefSeq" id="WP_107552946.1">
    <property type="nucleotide sequence ID" value="NZ_PZEV01000016.1"/>
</dbReference>
<evidence type="ECO:0000313" key="1">
    <source>
        <dbReference type="EMBL" id="PTI51148.1"/>
    </source>
</evidence>
<comment type="caution">
    <text evidence="1">The sequence shown here is derived from an EMBL/GenBank/DDBJ whole genome shotgun (WGS) entry which is preliminary data.</text>
</comment>
<protein>
    <recommendedName>
        <fullName evidence="3">DUF2513 domain-containing protein</fullName>
    </recommendedName>
</protein>
<accession>A0A2T4Q0U4</accession>
<reference evidence="1 2" key="1">
    <citation type="journal article" date="2016" name="Front. Microbiol.">
        <title>Comprehensive Phylogenetic Analysis of Bovine Non-aureus Staphylococci Species Based on Whole-Genome Sequencing.</title>
        <authorList>
            <person name="Naushad S."/>
            <person name="Barkema H.W."/>
            <person name="Luby C."/>
            <person name="Condas L.A."/>
            <person name="Nobrega D.B."/>
            <person name="Carson D.A."/>
            <person name="De Buck J."/>
        </authorList>
    </citation>
    <scope>NUCLEOTIDE SEQUENCE [LARGE SCALE GENOMIC DNA]</scope>
    <source>
        <strain evidence="1 2">SNUC 2993</strain>
    </source>
</reference>
<name>A0A2T4Q0U4_STAWA</name>
<organism evidence="1 2">
    <name type="scientific">Staphylococcus warneri</name>
    <dbReference type="NCBI Taxonomy" id="1292"/>
    <lineage>
        <taxon>Bacteria</taxon>
        <taxon>Bacillati</taxon>
        <taxon>Bacillota</taxon>
        <taxon>Bacilli</taxon>
        <taxon>Bacillales</taxon>
        <taxon>Staphylococcaceae</taxon>
        <taxon>Staphylococcus</taxon>
    </lineage>
</organism>
<gene>
    <name evidence="1" type="ORF">BU085_06070</name>
</gene>
<dbReference type="AlphaFoldDB" id="A0A2T4Q0U4"/>
<sequence>MELNHDCVRLLLLEIESNKKIGEPLTEYNFKDNIIFDKYDFDTVIYSLMKLKEADFISCDLQFIEGKVVTWLINDITWSGHEFLDNIRDNETWQKVKSVASKTSSMSLTLSGKLAYQYLLNKFNGV</sequence>
<proteinExistence type="predicted"/>
<dbReference type="Proteomes" id="UP000240717">
    <property type="component" value="Unassembled WGS sequence"/>
</dbReference>